<proteinExistence type="predicted"/>
<sequence>MSALDDFINDISQGNRAFIESLRNKYPDQVVRAIEIYGDGPSGWTFQIAGNARGLWEHQDPRYSNKEEFKRFVAEDFERVLRKLEEGGMPSELIDSIFELGEIQTTIAANHGRYEGYGHLRREIG</sequence>
<accession>A0A1F6AXC3</accession>
<gene>
    <name evidence="1" type="ORF">A2973_01210</name>
</gene>
<dbReference type="Proteomes" id="UP000176409">
    <property type="component" value="Unassembled WGS sequence"/>
</dbReference>
<comment type="caution">
    <text evidence="1">The sequence shown here is derived from an EMBL/GenBank/DDBJ whole genome shotgun (WGS) entry which is preliminary data.</text>
</comment>
<organism evidence="1 2">
    <name type="scientific">Candidatus Gottesmanbacteria bacterium RIFCSPLOWO2_01_FULL_49_10</name>
    <dbReference type="NCBI Taxonomy" id="1798396"/>
    <lineage>
        <taxon>Bacteria</taxon>
        <taxon>Candidatus Gottesmaniibacteriota</taxon>
    </lineage>
</organism>
<dbReference type="EMBL" id="MFJZ01000050">
    <property type="protein sequence ID" value="OGG29310.1"/>
    <property type="molecule type" value="Genomic_DNA"/>
</dbReference>
<reference evidence="1 2" key="1">
    <citation type="journal article" date="2016" name="Nat. Commun.">
        <title>Thousands of microbial genomes shed light on interconnected biogeochemical processes in an aquifer system.</title>
        <authorList>
            <person name="Anantharaman K."/>
            <person name="Brown C.T."/>
            <person name="Hug L.A."/>
            <person name="Sharon I."/>
            <person name="Castelle C.J."/>
            <person name="Probst A.J."/>
            <person name="Thomas B.C."/>
            <person name="Singh A."/>
            <person name="Wilkins M.J."/>
            <person name="Karaoz U."/>
            <person name="Brodie E.L."/>
            <person name="Williams K.H."/>
            <person name="Hubbard S.S."/>
            <person name="Banfield J.F."/>
        </authorList>
    </citation>
    <scope>NUCLEOTIDE SEQUENCE [LARGE SCALE GENOMIC DNA]</scope>
</reference>
<dbReference type="AlphaFoldDB" id="A0A1F6AXC3"/>
<evidence type="ECO:0000313" key="2">
    <source>
        <dbReference type="Proteomes" id="UP000176409"/>
    </source>
</evidence>
<evidence type="ECO:0000313" key="1">
    <source>
        <dbReference type="EMBL" id="OGG29310.1"/>
    </source>
</evidence>
<protein>
    <submittedName>
        <fullName evidence="1">Uncharacterized protein</fullName>
    </submittedName>
</protein>
<name>A0A1F6AXC3_9BACT</name>